<keyword evidence="6" id="KW-1185">Reference proteome</keyword>
<dbReference type="InterPro" id="IPR050093">
    <property type="entry name" value="ABC_SmlMolc_Importer"/>
</dbReference>
<evidence type="ECO:0000256" key="2">
    <source>
        <dbReference type="ARBA" id="ARBA00022741"/>
    </source>
</evidence>
<organism evidence="5 6">
    <name type="scientific">Desulfofundulus thermosubterraneus DSM 16057</name>
    <dbReference type="NCBI Taxonomy" id="1121432"/>
    <lineage>
        <taxon>Bacteria</taxon>
        <taxon>Bacillati</taxon>
        <taxon>Bacillota</taxon>
        <taxon>Clostridia</taxon>
        <taxon>Eubacteriales</taxon>
        <taxon>Peptococcaceae</taxon>
        <taxon>Desulfofundulus</taxon>
    </lineage>
</organism>
<dbReference type="Proteomes" id="UP000184529">
    <property type="component" value="Unassembled WGS sequence"/>
</dbReference>
<dbReference type="AlphaFoldDB" id="A0A1M6HXK7"/>
<dbReference type="SMART" id="SM00382">
    <property type="entry name" value="AAA"/>
    <property type="match status" value="1"/>
</dbReference>
<reference evidence="6" key="1">
    <citation type="submission" date="2016-11" db="EMBL/GenBank/DDBJ databases">
        <authorList>
            <person name="Varghese N."/>
            <person name="Submissions S."/>
        </authorList>
    </citation>
    <scope>NUCLEOTIDE SEQUENCE [LARGE SCALE GENOMIC DNA]</scope>
    <source>
        <strain evidence="6">DSM 16057</strain>
    </source>
</reference>
<keyword evidence="2" id="KW-0547">Nucleotide-binding</keyword>
<dbReference type="EMBL" id="FQZM01000025">
    <property type="protein sequence ID" value="SHJ26976.1"/>
    <property type="molecule type" value="Genomic_DNA"/>
</dbReference>
<evidence type="ECO:0000313" key="6">
    <source>
        <dbReference type="Proteomes" id="UP000184529"/>
    </source>
</evidence>
<dbReference type="Gene3D" id="3.40.50.300">
    <property type="entry name" value="P-loop containing nucleotide triphosphate hydrolases"/>
    <property type="match status" value="1"/>
</dbReference>
<dbReference type="SUPFAM" id="SSF52540">
    <property type="entry name" value="P-loop containing nucleoside triphosphate hydrolases"/>
    <property type="match status" value="1"/>
</dbReference>
<dbReference type="PANTHER" id="PTHR42781">
    <property type="entry name" value="SPERMIDINE/PUTRESCINE IMPORT ATP-BINDING PROTEIN POTA"/>
    <property type="match status" value="1"/>
</dbReference>
<dbReference type="InterPro" id="IPR003439">
    <property type="entry name" value="ABC_transporter-like_ATP-bd"/>
</dbReference>
<keyword evidence="1" id="KW-0813">Transport</keyword>
<protein>
    <submittedName>
        <fullName evidence="5">NitT/TauT family transport system ATP-binding protein</fullName>
    </submittedName>
</protein>
<dbReference type="InterPro" id="IPR027417">
    <property type="entry name" value="P-loop_NTPase"/>
</dbReference>
<dbReference type="InterPro" id="IPR003593">
    <property type="entry name" value="AAA+_ATPase"/>
</dbReference>
<sequence>MKNGTGHYLLIDGVSKTFPGQIGRERLKVLDEINLYADEGEIIGIVGPSGCGKSTLLNIIAGFVPPDRGRVIFCGKHVQKPSPERAVVFQTAVLFPWLTVWDNISYGLKRRGEKNIARLVKRYIQIVGLDSFEYYYPDQLSGGMQQRVALARVLVLNPRLLLMDEPFASLDALSRLTMSSFYLTSGRS</sequence>
<evidence type="ECO:0000259" key="4">
    <source>
        <dbReference type="PROSITE" id="PS50893"/>
    </source>
</evidence>
<dbReference type="PANTHER" id="PTHR42781:SF8">
    <property type="entry name" value="BICARBONATE TRANSPORT ATP-BINDING PROTEIN CMPC"/>
    <property type="match status" value="1"/>
</dbReference>
<dbReference type="GO" id="GO:0016887">
    <property type="term" value="F:ATP hydrolysis activity"/>
    <property type="evidence" value="ECO:0007669"/>
    <property type="project" value="InterPro"/>
</dbReference>
<dbReference type="Pfam" id="PF00005">
    <property type="entry name" value="ABC_tran"/>
    <property type="match status" value="1"/>
</dbReference>
<dbReference type="RefSeq" id="WP_207543886.1">
    <property type="nucleotide sequence ID" value="NZ_FQZM01000025.1"/>
</dbReference>
<evidence type="ECO:0000256" key="1">
    <source>
        <dbReference type="ARBA" id="ARBA00022448"/>
    </source>
</evidence>
<dbReference type="GO" id="GO:0005524">
    <property type="term" value="F:ATP binding"/>
    <property type="evidence" value="ECO:0007669"/>
    <property type="project" value="UniProtKB-KW"/>
</dbReference>
<dbReference type="STRING" id="1121432.SAMN02745219_02151"/>
<evidence type="ECO:0000256" key="3">
    <source>
        <dbReference type="ARBA" id="ARBA00022840"/>
    </source>
</evidence>
<feature type="domain" description="ABC transporter" evidence="4">
    <location>
        <begin position="9"/>
        <end position="188"/>
    </location>
</feature>
<name>A0A1M6HXK7_9FIRM</name>
<dbReference type="PROSITE" id="PS00211">
    <property type="entry name" value="ABC_TRANSPORTER_1"/>
    <property type="match status" value="1"/>
</dbReference>
<evidence type="ECO:0000313" key="5">
    <source>
        <dbReference type="EMBL" id="SHJ26976.1"/>
    </source>
</evidence>
<dbReference type="InterPro" id="IPR017871">
    <property type="entry name" value="ABC_transporter-like_CS"/>
</dbReference>
<dbReference type="PROSITE" id="PS50893">
    <property type="entry name" value="ABC_TRANSPORTER_2"/>
    <property type="match status" value="1"/>
</dbReference>
<keyword evidence="3 5" id="KW-0067">ATP-binding</keyword>
<gene>
    <name evidence="5" type="ORF">SAMN02745219_02151</name>
</gene>
<proteinExistence type="predicted"/>
<accession>A0A1M6HXK7</accession>